<reference evidence="2 3" key="1">
    <citation type="submission" date="2006-06" db="EMBL/GenBank/DDBJ databases">
        <authorList>
            <person name="Moran M.A."/>
            <person name="Ferriera S."/>
            <person name="Johnson J."/>
            <person name="Kravitz S."/>
            <person name="Beeson K."/>
            <person name="Sutton G."/>
            <person name="Rogers Y.-H."/>
            <person name="Friedman R."/>
            <person name="Frazier M."/>
            <person name="Venter J.C."/>
        </authorList>
    </citation>
    <scope>NUCLEOTIDE SEQUENCE [LARGE SCALE GENOMIC DNA]</scope>
    <source>
        <strain evidence="2 3">E-37</strain>
    </source>
</reference>
<evidence type="ECO:0000313" key="2">
    <source>
        <dbReference type="EMBL" id="EBA05982.1"/>
    </source>
</evidence>
<sequence length="65" mass="6836">MIVGVYFLLLALVSSIATMGVLRRVRLIDLLTGRYSAGGILIVVVFVALTTVLAIFGLMNVAGIA</sequence>
<keyword evidence="1" id="KW-1133">Transmembrane helix</keyword>
<organism evidence="2 3">
    <name type="scientific">Sagittula stellata (strain ATCC 700073 / DSM 11524 / E-37)</name>
    <dbReference type="NCBI Taxonomy" id="388399"/>
    <lineage>
        <taxon>Bacteria</taxon>
        <taxon>Pseudomonadati</taxon>
        <taxon>Pseudomonadota</taxon>
        <taxon>Alphaproteobacteria</taxon>
        <taxon>Rhodobacterales</taxon>
        <taxon>Roseobacteraceae</taxon>
        <taxon>Sagittula</taxon>
    </lineage>
</organism>
<keyword evidence="1" id="KW-0812">Transmembrane</keyword>
<name>A3KA39_SAGS3</name>
<keyword evidence="3" id="KW-1185">Reference proteome</keyword>
<dbReference type="AlphaFoldDB" id="A3KA39"/>
<evidence type="ECO:0000313" key="3">
    <source>
        <dbReference type="Proteomes" id="UP000005713"/>
    </source>
</evidence>
<gene>
    <name evidence="2" type="ORF">SSE37_25278</name>
</gene>
<accession>A3KA39</accession>
<protein>
    <submittedName>
        <fullName evidence="2">Uncharacterized protein</fullName>
    </submittedName>
</protein>
<keyword evidence="1" id="KW-0472">Membrane</keyword>
<dbReference type="Proteomes" id="UP000005713">
    <property type="component" value="Unassembled WGS sequence"/>
</dbReference>
<evidence type="ECO:0000256" key="1">
    <source>
        <dbReference type="SAM" id="Phobius"/>
    </source>
</evidence>
<feature type="transmembrane region" description="Helical" evidence="1">
    <location>
        <begin position="37"/>
        <end position="59"/>
    </location>
</feature>
<feature type="transmembrane region" description="Helical" evidence="1">
    <location>
        <begin position="6"/>
        <end position="25"/>
    </location>
</feature>
<comment type="caution">
    <text evidence="2">The sequence shown here is derived from an EMBL/GenBank/DDBJ whole genome shotgun (WGS) entry which is preliminary data.</text>
</comment>
<proteinExistence type="predicted"/>
<dbReference type="EMBL" id="AAYA01000020">
    <property type="protein sequence ID" value="EBA05982.1"/>
    <property type="molecule type" value="Genomic_DNA"/>
</dbReference>
<dbReference type="RefSeq" id="WP_005863420.1">
    <property type="nucleotide sequence ID" value="NZ_AAYA01000020.1"/>
</dbReference>